<keyword evidence="3" id="KW-1185">Reference proteome</keyword>
<name>A0A3B0BTF7_9ACTN</name>
<dbReference type="AlphaFoldDB" id="A0A3B0BTF7"/>
<dbReference type="RefSeq" id="WP_120754485.1">
    <property type="nucleotide sequence ID" value="NZ_JBFADQ010000011.1"/>
</dbReference>
<reference evidence="2 3" key="1">
    <citation type="journal article" date="2015" name="Antonie Van Leeuwenhoek">
        <title>Streptomyces klenkii sp. nov., isolated from deep marine sediment.</title>
        <authorList>
            <person name="Veyisoglu A."/>
            <person name="Sahin N."/>
        </authorList>
    </citation>
    <scope>NUCLEOTIDE SEQUENCE [LARGE SCALE GENOMIC DNA]</scope>
    <source>
        <strain evidence="2 3">KCTC 29202</strain>
    </source>
</reference>
<sequence length="95" mass="10438">MRYRLTFMLGAAVGYVLGARAGRDRYEQLRKGARQIAQNPAVRNTVESAAQNGRALASRALSKAGERMPESVAERVRSLRERGQGAEDDWGTSNT</sequence>
<evidence type="ECO:0000313" key="3">
    <source>
        <dbReference type="Proteomes" id="UP000270343"/>
    </source>
</evidence>
<dbReference type="EMBL" id="RBAM01000003">
    <property type="protein sequence ID" value="RKN75624.1"/>
    <property type="molecule type" value="Genomic_DNA"/>
</dbReference>
<accession>A0A3B0BTF7</accession>
<proteinExistence type="predicted"/>
<feature type="compositionally biased region" description="Acidic residues" evidence="1">
    <location>
        <begin position="86"/>
        <end position="95"/>
    </location>
</feature>
<feature type="region of interest" description="Disordered" evidence="1">
    <location>
        <begin position="59"/>
        <end position="95"/>
    </location>
</feature>
<evidence type="ECO:0000256" key="1">
    <source>
        <dbReference type="SAM" id="MobiDB-lite"/>
    </source>
</evidence>
<feature type="compositionally biased region" description="Basic and acidic residues" evidence="1">
    <location>
        <begin position="64"/>
        <end position="85"/>
    </location>
</feature>
<dbReference type="Proteomes" id="UP000270343">
    <property type="component" value="Unassembled WGS sequence"/>
</dbReference>
<gene>
    <name evidence="2" type="ORF">D7231_09455</name>
</gene>
<comment type="caution">
    <text evidence="2">The sequence shown here is derived from an EMBL/GenBank/DDBJ whole genome shotgun (WGS) entry which is preliminary data.</text>
</comment>
<protein>
    <submittedName>
        <fullName evidence="2">YtxH domain-containing protein</fullName>
    </submittedName>
</protein>
<dbReference type="OrthoDB" id="5125216at2"/>
<organism evidence="2 3">
    <name type="scientific">Streptomyces klenkii</name>
    <dbReference type="NCBI Taxonomy" id="1420899"/>
    <lineage>
        <taxon>Bacteria</taxon>
        <taxon>Bacillati</taxon>
        <taxon>Actinomycetota</taxon>
        <taxon>Actinomycetes</taxon>
        <taxon>Kitasatosporales</taxon>
        <taxon>Streptomycetaceae</taxon>
        <taxon>Streptomyces</taxon>
    </lineage>
</organism>
<evidence type="ECO:0000313" key="2">
    <source>
        <dbReference type="EMBL" id="RKN75624.1"/>
    </source>
</evidence>